<evidence type="ECO:0000256" key="6">
    <source>
        <dbReference type="ARBA" id="ARBA00022777"/>
    </source>
</evidence>
<keyword evidence="4 10" id="KW-0812">Transmembrane</keyword>
<dbReference type="SUPFAM" id="SSF55785">
    <property type="entry name" value="PYP-like sensor domain (PAS domain)"/>
    <property type="match status" value="1"/>
</dbReference>
<name>A0ABW6WNI8_9ACTN</name>
<evidence type="ECO:0000256" key="11">
    <source>
        <dbReference type="SAM" id="SignalP"/>
    </source>
</evidence>
<dbReference type="EMBL" id="JBIAZU010000006">
    <property type="protein sequence ID" value="MFF5294868.1"/>
    <property type="molecule type" value="Genomic_DNA"/>
</dbReference>
<dbReference type="Pfam" id="PF00989">
    <property type="entry name" value="PAS"/>
    <property type="match status" value="1"/>
</dbReference>
<dbReference type="PANTHER" id="PTHR44757">
    <property type="entry name" value="DIGUANYLATE CYCLASE DGCP"/>
    <property type="match status" value="1"/>
</dbReference>
<reference evidence="16 17" key="1">
    <citation type="submission" date="2024-10" db="EMBL/GenBank/DDBJ databases">
        <title>The Natural Products Discovery Center: Release of the First 8490 Sequenced Strains for Exploring Actinobacteria Biosynthetic Diversity.</title>
        <authorList>
            <person name="Kalkreuter E."/>
            <person name="Kautsar S.A."/>
            <person name="Yang D."/>
            <person name="Bader C.D."/>
            <person name="Teijaro C.N."/>
            <person name="Fluegel L."/>
            <person name="Davis C.M."/>
            <person name="Simpson J.R."/>
            <person name="Lauterbach L."/>
            <person name="Steele A.D."/>
            <person name="Gui C."/>
            <person name="Meng S."/>
            <person name="Li G."/>
            <person name="Viehrig K."/>
            <person name="Ye F."/>
            <person name="Su P."/>
            <person name="Kiefer A.F."/>
            <person name="Nichols A."/>
            <person name="Cepeda A.J."/>
            <person name="Yan W."/>
            <person name="Fan B."/>
            <person name="Jiang Y."/>
            <person name="Adhikari A."/>
            <person name="Zheng C.-J."/>
            <person name="Schuster L."/>
            <person name="Cowan T.M."/>
            <person name="Smanski M.J."/>
            <person name="Chevrette M.G."/>
            <person name="De Carvalho L.P.S."/>
            <person name="Shen B."/>
        </authorList>
    </citation>
    <scope>NUCLEOTIDE SEQUENCE [LARGE SCALE GENOMIC DNA]</scope>
    <source>
        <strain evidence="16 17">NPDC000087</strain>
    </source>
</reference>
<keyword evidence="11" id="KW-0732">Signal</keyword>
<evidence type="ECO:0000256" key="8">
    <source>
        <dbReference type="ARBA" id="ARBA00022989"/>
    </source>
</evidence>
<dbReference type="InterPro" id="IPR000160">
    <property type="entry name" value="GGDEF_dom"/>
</dbReference>
<evidence type="ECO:0000256" key="2">
    <source>
        <dbReference type="ARBA" id="ARBA00022553"/>
    </source>
</evidence>
<dbReference type="InterPro" id="IPR003660">
    <property type="entry name" value="HAMP_dom"/>
</dbReference>
<feature type="signal peptide" evidence="11">
    <location>
        <begin position="1"/>
        <end position="28"/>
    </location>
</feature>
<dbReference type="Pfam" id="PF00563">
    <property type="entry name" value="EAL"/>
    <property type="match status" value="1"/>
</dbReference>
<protein>
    <submittedName>
        <fullName evidence="16">Bifunctional diguanylate cyclase/phosphodiesterase</fullName>
    </submittedName>
</protein>
<dbReference type="CDD" id="cd01948">
    <property type="entry name" value="EAL"/>
    <property type="match status" value="1"/>
</dbReference>
<dbReference type="SMART" id="SM00267">
    <property type="entry name" value="GGDEF"/>
    <property type="match status" value="1"/>
</dbReference>
<gene>
    <name evidence="16" type="ORF">ACFY35_35955</name>
</gene>
<dbReference type="Pfam" id="PF00672">
    <property type="entry name" value="HAMP"/>
    <property type="match status" value="1"/>
</dbReference>
<feature type="transmembrane region" description="Helical" evidence="10">
    <location>
        <begin position="182"/>
        <end position="205"/>
    </location>
</feature>
<dbReference type="CDD" id="cd06225">
    <property type="entry name" value="HAMP"/>
    <property type="match status" value="1"/>
</dbReference>
<dbReference type="PROSITE" id="PS50885">
    <property type="entry name" value="HAMP"/>
    <property type="match status" value="1"/>
</dbReference>
<dbReference type="NCBIfam" id="TIGR00254">
    <property type="entry name" value="GGDEF"/>
    <property type="match status" value="1"/>
</dbReference>
<feature type="chain" id="PRO_5045144549" evidence="11">
    <location>
        <begin position="29"/>
        <end position="811"/>
    </location>
</feature>
<dbReference type="InterPro" id="IPR000014">
    <property type="entry name" value="PAS"/>
</dbReference>
<dbReference type="SUPFAM" id="SSF55073">
    <property type="entry name" value="Nucleotide cyclase"/>
    <property type="match status" value="1"/>
</dbReference>
<dbReference type="InterPro" id="IPR052155">
    <property type="entry name" value="Biofilm_reg_signaling"/>
</dbReference>
<evidence type="ECO:0000259" key="15">
    <source>
        <dbReference type="PROSITE" id="PS50887"/>
    </source>
</evidence>
<dbReference type="InterPro" id="IPR029787">
    <property type="entry name" value="Nucleotide_cyclase"/>
</dbReference>
<keyword evidence="7" id="KW-0067">ATP-binding</keyword>
<dbReference type="Gene3D" id="3.20.20.450">
    <property type="entry name" value="EAL domain"/>
    <property type="match status" value="1"/>
</dbReference>
<keyword evidence="6" id="KW-0418">Kinase</keyword>
<keyword evidence="9" id="KW-0902">Two-component regulatory system</keyword>
<comment type="subcellular location">
    <subcellularLocation>
        <location evidence="1">Membrane</location>
    </subcellularLocation>
</comment>
<dbReference type="SMART" id="SM00304">
    <property type="entry name" value="HAMP"/>
    <property type="match status" value="1"/>
</dbReference>
<evidence type="ECO:0000256" key="3">
    <source>
        <dbReference type="ARBA" id="ARBA00022679"/>
    </source>
</evidence>
<dbReference type="CDD" id="cd01949">
    <property type="entry name" value="GGDEF"/>
    <property type="match status" value="1"/>
</dbReference>
<keyword evidence="5" id="KW-0547">Nucleotide-binding</keyword>
<dbReference type="CDD" id="cd00130">
    <property type="entry name" value="PAS"/>
    <property type="match status" value="1"/>
</dbReference>
<dbReference type="SMART" id="SM00052">
    <property type="entry name" value="EAL"/>
    <property type="match status" value="1"/>
</dbReference>
<feature type="domain" description="EAL" evidence="13">
    <location>
        <begin position="544"/>
        <end position="800"/>
    </location>
</feature>
<dbReference type="Pfam" id="PF00990">
    <property type="entry name" value="GGDEF"/>
    <property type="match status" value="1"/>
</dbReference>
<evidence type="ECO:0000259" key="12">
    <source>
        <dbReference type="PROSITE" id="PS50112"/>
    </source>
</evidence>
<dbReference type="Proteomes" id="UP001602245">
    <property type="component" value="Unassembled WGS sequence"/>
</dbReference>
<feature type="domain" description="PAS" evidence="12">
    <location>
        <begin position="259"/>
        <end position="317"/>
    </location>
</feature>
<dbReference type="PANTHER" id="PTHR44757:SF2">
    <property type="entry name" value="BIOFILM ARCHITECTURE MAINTENANCE PROTEIN MBAA"/>
    <property type="match status" value="1"/>
</dbReference>
<feature type="domain" description="HAMP" evidence="14">
    <location>
        <begin position="203"/>
        <end position="255"/>
    </location>
</feature>
<sequence>MDVRHKLLGAFLAAAALVAATGAIVLHADSASAARAAVTAAEQMAGGAAKDIALGLPPARAGQTSVPLFYNPEALASYLDRLHQNQNRDIVVVDRFKRILADAAPEDVGETFTEDSGDEVTHTIEDGKPRIFVEHGDDSPKPMLQVVVPVTGPANIVKGAVILEYTQLYNQMMDASRPARQAIVTAGAICILLVVLLGFVIATSITRRIDSLTRAVQVIRDGDYSRRVALKGRDDLARLGNAFDDMTGRLERSAREILAKEYTDSILANAGEGICGVDADGRITFANAAAGRITGLGVDGLLGEDARGALQVLPDDDLVAGDEDREGTLQRPDGSAVRVAYTISHIGKRGAVVVLRDVSRQRALERDLRHQALHDGLTGLPNRKLFLDRLEHAMTRARAARTELTAVLYLDLDGFKKVNDSLGHNAGDQLLRTTAERLAAALRPQDTVARLGGDEFAVLLEDADRETVEARAQACLDALNQPFLVQGRKAVVSVSIGVVPGVSGYGDADEVLRNADVAMYAAKARGKGCYLLFESHMHEQLLDRLDSESRLRDAVHRGELRLHLQPVVDLIQRKTAGVEALVRWEDPERGLQQPGAFIPLAEETGLITEIDRWVLFEACLAVKQWQDRTPDASPAWVSVNLSAANLDIPDLTDRVAYALATTGLSPHCLVLELTETVLMRDIAVTSARLEELRELGVKIAIDDFGTGYSSLGYLRDIPVDVLKVDRSFITGLEDNPRQQDLVSAVIQLGHTLGLKVVAEGVETEDQLRLLSRMGARYAQGYYLGRPAPADQLSTNTATVRAGTVNVPEDLS</sequence>
<dbReference type="InterPro" id="IPR029151">
    <property type="entry name" value="Sensor-like_sf"/>
</dbReference>
<dbReference type="SUPFAM" id="SSF103190">
    <property type="entry name" value="Sensory domain-like"/>
    <property type="match status" value="1"/>
</dbReference>
<evidence type="ECO:0000256" key="7">
    <source>
        <dbReference type="ARBA" id="ARBA00022840"/>
    </source>
</evidence>
<dbReference type="InterPro" id="IPR001633">
    <property type="entry name" value="EAL_dom"/>
</dbReference>
<evidence type="ECO:0000259" key="13">
    <source>
        <dbReference type="PROSITE" id="PS50883"/>
    </source>
</evidence>
<proteinExistence type="predicted"/>
<evidence type="ECO:0000256" key="1">
    <source>
        <dbReference type="ARBA" id="ARBA00004370"/>
    </source>
</evidence>
<dbReference type="PROSITE" id="PS50883">
    <property type="entry name" value="EAL"/>
    <property type="match status" value="1"/>
</dbReference>
<dbReference type="InterPro" id="IPR035965">
    <property type="entry name" value="PAS-like_dom_sf"/>
</dbReference>
<feature type="domain" description="GGDEF" evidence="15">
    <location>
        <begin position="403"/>
        <end position="535"/>
    </location>
</feature>
<evidence type="ECO:0000313" key="17">
    <source>
        <dbReference type="Proteomes" id="UP001602245"/>
    </source>
</evidence>
<dbReference type="InterPro" id="IPR013767">
    <property type="entry name" value="PAS_fold"/>
</dbReference>
<dbReference type="Gene3D" id="3.30.70.270">
    <property type="match status" value="1"/>
</dbReference>
<keyword evidence="3" id="KW-0808">Transferase</keyword>
<dbReference type="InterPro" id="IPR035919">
    <property type="entry name" value="EAL_sf"/>
</dbReference>
<dbReference type="SMART" id="SM00091">
    <property type="entry name" value="PAS"/>
    <property type="match status" value="1"/>
</dbReference>
<dbReference type="Gene3D" id="6.10.340.10">
    <property type="match status" value="1"/>
</dbReference>
<dbReference type="PROSITE" id="PS50112">
    <property type="entry name" value="PAS"/>
    <property type="match status" value="1"/>
</dbReference>
<dbReference type="Gene3D" id="3.30.450.20">
    <property type="entry name" value="PAS domain"/>
    <property type="match status" value="2"/>
</dbReference>
<dbReference type="RefSeq" id="WP_020517474.1">
    <property type="nucleotide sequence ID" value="NZ_JBIAZU010000006.1"/>
</dbReference>
<evidence type="ECO:0000256" key="10">
    <source>
        <dbReference type="SAM" id="Phobius"/>
    </source>
</evidence>
<dbReference type="SUPFAM" id="SSF141868">
    <property type="entry name" value="EAL domain-like"/>
    <property type="match status" value="1"/>
</dbReference>
<keyword evidence="2" id="KW-0597">Phosphoprotein</keyword>
<keyword evidence="10" id="KW-0472">Membrane</keyword>
<evidence type="ECO:0000313" key="16">
    <source>
        <dbReference type="EMBL" id="MFF5294868.1"/>
    </source>
</evidence>
<organism evidence="16 17">
    <name type="scientific">Paractinoplanes globisporus</name>
    <dbReference type="NCBI Taxonomy" id="113565"/>
    <lineage>
        <taxon>Bacteria</taxon>
        <taxon>Bacillati</taxon>
        <taxon>Actinomycetota</taxon>
        <taxon>Actinomycetes</taxon>
        <taxon>Micromonosporales</taxon>
        <taxon>Micromonosporaceae</taxon>
        <taxon>Paractinoplanes</taxon>
    </lineage>
</organism>
<evidence type="ECO:0000259" key="14">
    <source>
        <dbReference type="PROSITE" id="PS50885"/>
    </source>
</evidence>
<keyword evidence="8 10" id="KW-1133">Transmembrane helix</keyword>
<evidence type="ECO:0000256" key="9">
    <source>
        <dbReference type="ARBA" id="ARBA00023012"/>
    </source>
</evidence>
<keyword evidence="17" id="KW-1185">Reference proteome</keyword>
<dbReference type="InterPro" id="IPR043128">
    <property type="entry name" value="Rev_trsase/Diguanyl_cyclase"/>
</dbReference>
<comment type="caution">
    <text evidence="16">The sequence shown here is derived from an EMBL/GenBank/DDBJ whole genome shotgun (WGS) entry which is preliminary data.</text>
</comment>
<dbReference type="PROSITE" id="PS50887">
    <property type="entry name" value="GGDEF"/>
    <property type="match status" value="1"/>
</dbReference>
<accession>A0ABW6WNI8</accession>
<evidence type="ECO:0000256" key="4">
    <source>
        <dbReference type="ARBA" id="ARBA00022692"/>
    </source>
</evidence>
<evidence type="ECO:0000256" key="5">
    <source>
        <dbReference type="ARBA" id="ARBA00022741"/>
    </source>
</evidence>
<dbReference type="SUPFAM" id="SSF158472">
    <property type="entry name" value="HAMP domain-like"/>
    <property type="match status" value="1"/>
</dbReference>